<evidence type="ECO:0000256" key="1">
    <source>
        <dbReference type="SAM" id="MobiDB-lite"/>
    </source>
</evidence>
<dbReference type="Proteomes" id="UP000016088">
    <property type="component" value="Unassembled WGS sequence"/>
</dbReference>
<feature type="region of interest" description="Disordered" evidence="1">
    <location>
        <begin position="58"/>
        <end position="107"/>
    </location>
</feature>
<name>S9R9U8_SCHOY</name>
<feature type="region of interest" description="Disordered" evidence="1">
    <location>
        <begin position="164"/>
        <end position="300"/>
    </location>
</feature>
<dbReference type="InterPro" id="IPR018853">
    <property type="entry name" value="DUF2457"/>
</dbReference>
<dbReference type="OrthoDB" id="2011769at2759"/>
<feature type="compositionally biased region" description="Basic and acidic residues" evidence="1">
    <location>
        <begin position="164"/>
        <end position="173"/>
    </location>
</feature>
<dbReference type="AlphaFoldDB" id="S9R9U8"/>
<feature type="compositionally biased region" description="Polar residues" evidence="1">
    <location>
        <begin position="78"/>
        <end position="87"/>
    </location>
</feature>
<dbReference type="RefSeq" id="XP_013020336.1">
    <property type="nucleotide sequence ID" value="XM_013164882.1"/>
</dbReference>
<protein>
    <submittedName>
        <fullName evidence="2">Fungal protein</fullName>
    </submittedName>
</protein>
<sequence>MTGLLSILLHCKPSNLDESKVPASEHPSVQFCIQHTDEHSSGTSPLQGHVKFAVLPTRVDEGKSRKPCPYGKSPPPISSKNQPSSRPQKSHVGDAKIKGENPNLLRKPLGHLNREQQYVKQPSKITFALGNLRNEKNPITSASRAATPKQVATTCRDVLEDVLKKDNELKVESSDEEDDDDFAYPVKFQKDSSNIGKGKTYRPIRSPKPPAKKLNVSSFEDDTEEEDDEEENDSDFSDEDIDSDINDESEGAISGSSLSNNVGERRSPSKFPSSPIQTAAPPSENLIPDDTDFVPGTFDEDQPACLAFASSLANHSPRYFLMVPQDIDPTFPDSESDDEFTEEKSSRAQRSSAKAKWNPKHSSNNVEKKSSSGMSKNSRSPPVNINRRPSMAS</sequence>
<dbReference type="EMBL" id="KE503208">
    <property type="protein sequence ID" value="EPX70919.1"/>
    <property type="molecule type" value="Genomic_DNA"/>
</dbReference>
<dbReference type="VEuPathDB" id="FungiDB:SOCG_04040"/>
<feature type="compositionally biased region" description="Acidic residues" evidence="1">
    <location>
        <begin position="219"/>
        <end position="250"/>
    </location>
</feature>
<accession>S9R9U8</accession>
<feature type="region of interest" description="Disordered" evidence="1">
    <location>
        <begin position="324"/>
        <end position="393"/>
    </location>
</feature>
<organism evidence="2 3">
    <name type="scientific">Schizosaccharomyces octosporus (strain yFS286)</name>
    <name type="common">Fission yeast</name>
    <name type="synonym">Octosporomyces octosporus</name>
    <dbReference type="NCBI Taxonomy" id="483514"/>
    <lineage>
        <taxon>Eukaryota</taxon>
        <taxon>Fungi</taxon>
        <taxon>Dikarya</taxon>
        <taxon>Ascomycota</taxon>
        <taxon>Taphrinomycotina</taxon>
        <taxon>Schizosaccharomycetes</taxon>
        <taxon>Schizosaccharomycetales</taxon>
        <taxon>Schizosaccharomycetaceae</taxon>
        <taxon>Schizosaccharomyces</taxon>
    </lineage>
</organism>
<keyword evidence="3" id="KW-1185">Reference proteome</keyword>
<gene>
    <name evidence="2" type="ORF">SOCG_04040</name>
</gene>
<evidence type="ECO:0000313" key="2">
    <source>
        <dbReference type="EMBL" id="EPX70919.1"/>
    </source>
</evidence>
<dbReference type="OMA" id="LNREQQY"/>
<evidence type="ECO:0000313" key="3">
    <source>
        <dbReference type="Proteomes" id="UP000016088"/>
    </source>
</evidence>
<dbReference type="eggNOG" id="ENOG502S9SC">
    <property type="taxonomic scope" value="Eukaryota"/>
</dbReference>
<reference evidence="2 3" key="1">
    <citation type="journal article" date="2011" name="Science">
        <title>Comparative functional genomics of the fission yeasts.</title>
        <authorList>
            <person name="Rhind N."/>
            <person name="Chen Z."/>
            <person name="Yassour M."/>
            <person name="Thompson D.A."/>
            <person name="Haas B.J."/>
            <person name="Habib N."/>
            <person name="Wapinski I."/>
            <person name="Roy S."/>
            <person name="Lin M.F."/>
            <person name="Heiman D.I."/>
            <person name="Young S.K."/>
            <person name="Furuya K."/>
            <person name="Guo Y."/>
            <person name="Pidoux A."/>
            <person name="Chen H.M."/>
            <person name="Robbertse B."/>
            <person name="Goldberg J.M."/>
            <person name="Aoki K."/>
            <person name="Bayne E.H."/>
            <person name="Berlin A.M."/>
            <person name="Desjardins C.A."/>
            <person name="Dobbs E."/>
            <person name="Dukaj L."/>
            <person name="Fan L."/>
            <person name="FitzGerald M.G."/>
            <person name="French C."/>
            <person name="Gujja S."/>
            <person name="Hansen K."/>
            <person name="Keifenheim D."/>
            <person name="Levin J.Z."/>
            <person name="Mosher R.A."/>
            <person name="Mueller C.A."/>
            <person name="Pfiffner J."/>
            <person name="Priest M."/>
            <person name="Russ C."/>
            <person name="Smialowska A."/>
            <person name="Swoboda P."/>
            <person name="Sykes S.M."/>
            <person name="Vaughn M."/>
            <person name="Vengrova S."/>
            <person name="Yoder R."/>
            <person name="Zeng Q."/>
            <person name="Allshire R."/>
            <person name="Baulcombe D."/>
            <person name="Birren B.W."/>
            <person name="Brown W."/>
            <person name="Ekwall K."/>
            <person name="Kellis M."/>
            <person name="Leatherwood J."/>
            <person name="Levin H."/>
            <person name="Margalit H."/>
            <person name="Martienssen R."/>
            <person name="Nieduszynski C.A."/>
            <person name="Spatafora J.W."/>
            <person name="Friedman N."/>
            <person name="Dalgaard J.Z."/>
            <person name="Baumann P."/>
            <person name="Niki H."/>
            <person name="Regev A."/>
            <person name="Nusbaum C."/>
        </authorList>
    </citation>
    <scope>NUCLEOTIDE SEQUENCE [LARGE SCALE GENOMIC DNA]</scope>
    <source>
        <strain evidence="3">yFS286</strain>
    </source>
</reference>
<dbReference type="Pfam" id="PF10446">
    <property type="entry name" value="DUF2457"/>
    <property type="match status" value="1"/>
</dbReference>
<feature type="compositionally biased region" description="Acidic residues" evidence="1">
    <location>
        <begin position="287"/>
        <end position="300"/>
    </location>
</feature>
<feature type="compositionally biased region" description="Low complexity" evidence="1">
    <location>
        <begin position="371"/>
        <end position="380"/>
    </location>
</feature>
<dbReference type="GeneID" id="25033004"/>
<dbReference type="HOGENOM" id="CLU_716019_0_0_1"/>
<proteinExistence type="predicted"/>